<keyword evidence="5" id="KW-0256">Endoplasmic reticulum</keyword>
<keyword evidence="8" id="KW-1185">Reference proteome</keyword>
<gene>
    <name evidence="7" type="ORF">NEOLEDRAFT_1103554</name>
</gene>
<dbReference type="InterPro" id="IPR007269">
    <property type="entry name" value="ICMT_MeTrfase"/>
</dbReference>
<comment type="similarity">
    <text evidence="5">Belongs to the class VI-like SAM-binding methyltransferase superfamily. Isoprenylcysteine carboxyl methyltransferase family.</text>
</comment>
<evidence type="ECO:0000256" key="6">
    <source>
        <dbReference type="SAM" id="SignalP"/>
    </source>
</evidence>
<keyword evidence="5" id="KW-0808">Transferase</keyword>
<protein>
    <recommendedName>
        <fullName evidence="5">Protein-S-isoprenylcysteine O-methyltransferase</fullName>
        <ecNumber evidence="5">2.1.1.100</ecNumber>
    </recommendedName>
</protein>
<dbReference type="PANTHER" id="PTHR12714:SF11">
    <property type="entry name" value="PROTEIN C-TERMINAL S-ISOPRENYLCYSTEINE CARBOXYL O-METHYLTRANSFERASE"/>
    <property type="match status" value="1"/>
</dbReference>
<evidence type="ECO:0000313" key="8">
    <source>
        <dbReference type="Proteomes" id="UP000076761"/>
    </source>
</evidence>
<comment type="catalytic activity">
    <reaction evidence="5">
        <text>[protein]-C-terminal S-[(2E,6E)-farnesyl]-L-cysteine + S-adenosyl-L-methionine = [protein]-C-terminal S-[(2E,6E)-farnesyl]-L-cysteine methyl ester + S-adenosyl-L-homocysteine</text>
        <dbReference type="Rhea" id="RHEA:21672"/>
        <dbReference type="Rhea" id="RHEA-COMP:12125"/>
        <dbReference type="Rhea" id="RHEA-COMP:12126"/>
        <dbReference type="ChEBI" id="CHEBI:57856"/>
        <dbReference type="ChEBI" id="CHEBI:59789"/>
        <dbReference type="ChEBI" id="CHEBI:90510"/>
        <dbReference type="ChEBI" id="CHEBI:90511"/>
        <dbReference type="EC" id="2.1.1.100"/>
    </reaction>
</comment>
<accession>A0A165MI92</accession>
<evidence type="ECO:0000256" key="3">
    <source>
        <dbReference type="ARBA" id="ARBA00022989"/>
    </source>
</evidence>
<dbReference type="Pfam" id="PF04140">
    <property type="entry name" value="ICMT"/>
    <property type="match status" value="1"/>
</dbReference>
<dbReference type="STRING" id="1314782.A0A165MI92"/>
<evidence type="ECO:0000256" key="2">
    <source>
        <dbReference type="ARBA" id="ARBA00022692"/>
    </source>
</evidence>
<dbReference type="AlphaFoldDB" id="A0A165MI92"/>
<keyword evidence="4" id="KW-0472">Membrane</keyword>
<dbReference type="GO" id="GO:0005789">
    <property type="term" value="C:endoplasmic reticulum membrane"/>
    <property type="evidence" value="ECO:0007669"/>
    <property type="project" value="UniProtKB-SubCell"/>
</dbReference>
<evidence type="ECO:0000256" key="4">
    <source>
        <dbReference type="ARBA" id="ARBA00023136"/>
    </source>
</evidence>
<comment type="subcellular location">
    <subcellularLocation>
        <location evidence="5">Endoplasmic reticulum membrane</location>
        <topology evidence="5">Multi-pass membrane protein</topology>
    </subcellularLocation>
    <subcellularLocation>
        <location evidence="1">Membrane</location>
        <topology evidence="1">Multi-pass membrane protein</topology>
    </subcellularLocation>
</comment>
<reference evidence="7 8" key="1">
    <citation type="journal article" date="2016" name="Mol. Biol. Evol.">
        <title>Comparative Genomics of Early-Diverging Mushroom-Forming Fungi Provides Insights into the Origins of Lignocellulose Decay Capabilities.</title>
        <authorList>
            <person name="Nagy L.G."/>
            <person name="Riley R."/>
            <person name="Tritt A."/>
            <person name="Adam C."/>
            <person name="Daum C."/>
            <person name="Floudas D."/>
            <person name="Sun H."/>
            <person name="Yadav J.S."/>
            <person name="Pangilinan J."/>
            <person name="Larsson K.H."/>
            <person name="Matsuura K."/>
            <person name="Barry K."/>
            <person name="Labutti K."/>
            <person name="Kuo R."/>
            <person name="Ohm R.A."/>
            <person name="Bhattacharya S.S."/>
            <person name="Shirouzu T."/>
            <person name="Yoshinaga Y."/>
            <person name="Martin F.M."/>
            <person name="Grigoriev I.V."/>
            <person name="Hibbett D.S."/>
        </authorList>
    </citation>
    <scope>NUCLEOTIDE SEQUENCE [LARGE SCALE GENOMIC DNA]</scope>
    <source>
        <strain evidence="7 8">HHB14362 ss-1</strain>
    </source>
</reference>
<feature type="chain" id="PRO_5007862547" description="Protein-S-isoprenylcysteine O-methyltransferase" evidence="6">
    <location>
        <begin position="22"/>
        <end position="238"/>
    </location>
</feature>
<evidence type="ECO:0000313" key="7">
    <source>
        <dbReference type="EMBL" id="KZT18362.1"/>
    </source>
</evidence>
<dbReference type="Proteomes" id="UP000076761">
    <property type="component" value="Unassembled WGS sequence"/>
</dbReference>
<evidence type="ECO:0000256" key="1">
    <source>
        <dbReference type="ARBA" id="ARBA00004141"/>
    </source>
</evidence>
<dbReference type="EC" id="2.1.1.100" evidence="5"/>
<dbReference type="OrthoDB" id="422086at2759"/>
<name>A0A165MI92_9AGAM</name>
<dbReference type="GO" id="GO:0032259">
    <property type="term" value="P:methylation"/>
    <property type="evidence" value="ECO:0007669"/>
    <property type="project" value="UniProtKB-KW"/>
</dbReference>
<organism evidence="7 8">
    <name type="scientific">Neolentinus lepideus HHB14362 ss-1</name>
    <dbReference type="NCBI Taxonomy" id="1314782"/>
    <lineage>
        <taxon>Eukaryota</taxon>
        <taxon>Fungi</taxon>
        <taxon>Dikarya</taxon>
        <taxon>Basidiomycota</taxon>
        <taxon>Agaricomycotina</taxon>
        <taxon>Agaricomycetes</taxon>
        <taxon>Gloeophyllales</taxon>
        <taxon>Gloeophyllaceae</taxon>
        <taxon>Neolentinus</taxon>
    </lineage>
</organism>
<feature type="signal peptide" evidence="6">
    <location>
        <begin position="1"/>
        <end position="21"/>
    </location>
</feature>
<dbReference type="PANTHER" id="PTHR12714">
    <property type="entry name" value="PROTEIN-S ISOPRENYLCYSTEINE O-METHYLTRANSFERASE"/>
    <property type="match status" value="1"/>
</dbReference>
<dbReference type="GO" id="GO:0004671">
    <property type="term" value="F:protein C-terminal S-isoprenylcysteine carboxyl O-methyltransferase activity"/>
    <property type="evidence" value="ECO:0007669"/>
    <property type="project" value="UniProtKB-EC"/>
</dbReference>
<keyword evidence="5" id="KW-0949">S-adenosyl-L-methionine</keyword>
<dbReference type="InParanoid" id="A0A165MI92"/>
<keyword evidence="2" id="KW-0812">Transmembrane</keyword>
<keyword evidence="6" id="KW-0732">Signal</keyword>
<evidence type="ECO:0000256" key="5">
    <source>
        <dbReference type="RuleBase" id="RU362022"/>
    </source>
</evidence>
<dbReference type="Gene3D" id="1.20.120.1630">
    <property type="match status" value="1"/>
</dbReference>
<keyword evidence="5" id="KW-0489">Methyltransferase</keyword>
<sequence>MSLPRVPLLLLATAGLHRCLTNPNPPASDDDVKRYAGSVTFSARIITWWPNLLKYGLWTGALCESAVLLSTQFPNPPYTTHLLSTLTPSPSSVPRIRLTTPFLVGTALAAFGSFIRYQCYRTLGRHFTYQLSFREDQKLVTDGPYAWVRHPSYSAFVVAFTGICLCWFSEGSWLRECGILDTLVGKAVVALSLIGGLGLDYVCLFRPKSEDVAMRKQFGEQWDEWAKKVPYRLFPYIY</sequence>
<dbReference type="EMBL" id="KV425686">
    <property type="protein sequence ID" value="KZT18362.1"/>
    <property type="molecule type" value="Genomic_DNA"/>
</dbReference>
<keyword evidence="3" id="KW-1133">Transmembrane helix</keyword>
<proteinExistence type="inferred from homology"/>